<dbReference type="Proteomes" id="UP000299102">
    <property type="component" value="Unassembled WGS sequence"/>
</dbReference>
<accession>A0A4C1STP7</accession>
<sequence length="139" mass="15561">MTALPVIRCLMVFPAFVKELVQQACHILPLSLIISDDLIISGSDSDTFKQKRFQRPKLRQREHCARGLPEWAPLEPQINITGLSDMIMQLGSDLHHREALDVISFPPSVAYFCLFLIPIETVGDVLVGPQQFHCPGSPL</sequence>
<protein>
    <submittedName>
        <fullName evidence="1">Uncharacterized protein</fullName>
    </submittedName>
</protein>
<evidence type="ECO:0000313" key="2">
    <source>
        <dbReference type="Proteomes" id="UP000299102"/>
    </source>
</evidence>
<reference evidence="1 2" key="1">
    <citation type="journal article" date="2019" name="Commun. Biol.">
        <title>The bagworm genome reveals a unique fibroin gene that provides high tensile strength.</title>
        <authorList>
            <person name="Kono N."/>
            <person name="Nakamura H."/>
            <person name="Ohtoshi R."/>
            <person name="Tomita M."/>
            <person name="Numata K."/>
            <person name="Arakawa K."/>
        </authorList>
    </citation>
    <scope>NUCLEOTIDE SEQUENCE [LARGE SCALE GENOMIC DNA]</scope>
</reference>
<organism evidence="1 2">
    <name type="scientific">Eumeta variegata</name>
    <name type="common">Bagworm moth</name>
    <name type="synonym">Eumeta japonica</name>
    <dbReference type="NCBI Taxonomy" id="151549"/>
    <lineage>
        <taxon>Eukaryota</taxon>
        <taxon>Metazoa</taxon>
        <taxon>Ecdysozoa</taxon>
        <taxon>Arthropoda</taxon>
        <taxon>Hexapoda</taxon>
        <taxon>Insecta</taxon>
        <taxon>Pterygota</taxon>
        <taxon>Neoptera</taxon>
        <taxon>Endopterygota</taxon>
        <taxon>Lepidoptera</taxon>
        <taxon>Glossata</taxon>
        <taxon>Ditrysia</taxon>
        <taxon>Tineoidea</taxon>
        <taxon>Psychidae</taxon>
        <taxon>Oiketicinae</taxon>
        <taxon>Eumeta</taxon>
    </lineage>
</organism>
<keyword evidence="2" id="KW-1185">Reference proteome</keyword>
<name>A0A4C1STP7_EUMVA</name>
<dbReference type="AlphaFoldDB" id="A0A4C1STP7"/>
<proteinExistence type="predicted"/>
<dbReference type="EMBL" id="BGZK01003886">
    <property type="protein sequence ID" value="GBP05314.1"/>
    <property type="molecule type" value="Genomic_DNA"/>
</dbReference>
<comment type="caution">
    <text evidence="1">The sequence shown here is derived from an EMBL/GenBank/DDBJ whole genome shotgun (WGS) entry which is preliminary data.</text>
</comment>
<gene>
    <name evidence="1" type="ORF">EVAR_68006_1</name>
</gene>
<evidence type="ECO:0000313" key="1">
    <source>
        <dbReference type="EMBL" id="GBP05314.1"/>
    </source>
</evidence>